<feature type="compositionally biased region" description="Basic and acidic residues" evidence="1">
    <location>
        <begin position="233"/>
        <end position="242"/>
    </location>
</feature>
<dbReference type="NCBIfam" id="TIGR01167">
    <property type="entry name" value="LPXTG_anchor"/>
    <property type="match status" value="1"/>
</dbReference>
<proteinExistence type="predicted"/>
<keyword evidence="2" id="KW-0812">Transmembrane</keyword>
<gene>
    <name evidence="4" type="ORF">CCAS_07945</name>
</gene>
<dbReference type="EMBL" id="CAFW01000077">
    <property type="protein sequence ID" value="CCE55100.1"/>
    <property type="molecule type" value="Genomic_DNA"/>
</dbReference>
<keyword evidence="3" id="KW-0732">Signal</keyword>
<dbReference type="SUPFAM" id="SSF117074">
    <property type="entry name" value="Hypothetical protein PA1324"/>
    <property type="match status" value="1"/>
</dbReference>
<feature type="signal peptide" evidence="3">
    <location>
        <begin position="1"/>
        <end position="36"/>
    </location>
</feature>
<dbReference type="Gene3D" id="2.60.40.10">
    <property type="entry name" value="Immunoglobulins"/>
    <property type="match status" value="1"/>
</dbReference>
<evidence type="ECO:0000256" key="1">
    <source>
        <dbReference type="SAM" id="MobiDB-lite"/>
    </source>
</evidence>
<dbReference type="GO" id="GO:0005975">
    <property type="term" value="P:carbohydrate metabolic process"/>
    <property type="evidence" value="ECO:0007669"/>
    <property type="project" value="UniProtKB-ARBA"/>
</dbReference>
<sequence>MINRNRSKGSVKPRVLSAAIALVLAVAMATMTVASAAAATIVGTIGGLEPGSIGANAKASLTISVTGANPFDDEDEDELPRGGVEGFTFTAYRIADVDLSTIEGWNRAEGYTLTAAKDADHSHEFTATTDVNGFAYFQDNPVGLYYVTAAVPNDNNHSYKKPQDMLLTVPVGQSTDNAAFWQYDVSIKAKYAPDKPIIIPPIPIPVPVPNPGDPGREGGVLPKTPEGGVLDKQPTEEVEAKTPEGGVLDKQLAETGASVIWVAAIAVLLILTGFILLAKKRRDDSSEVRP</sequence>
<dbReference type="AlphaFoldDB" id="G7HY35"/>
<evidence type="ECO:0008006" key="6">
    <source>
        <dbReference type="Google" id="ProtNLM"/>
    </source>
</evidence>
<comment type="caution">
    <text evidence="4">The sequence shown here is derived from an EMBL/GenBank/DDBJ whole genome shotgun (WGS) entry which is preliminary data.</text>
</comment>
<dbReference type="InterPro" id="IPR013783">
    <property type="entry name" value="Ig-like_fold"/>
</dbReference>
<keyword evidence="2" id="KW-0472">Membrane</keyword>
<organism evidence="4 5">
    <name type="scientific">Corynebacterium casei UCMA 3821</name>
    <dbReference type="NCBI Taxonomy" id="1110505"/>
    <lineage>
        <taxon>Bacteria</taxon>
        <taxon>Bacillati</taxon>
        <taxon>Actinomycetota</taxon>
        <taxon>Actinomycetes</taxon>
        <taxon>Mycobacteriales</taxon>
        <taxon>Corynebacteriaceae</taxon>
        <taxon>Corynebacterium</taxon>
    </lineage>
</organism>
<protein>
    <recommendedName>
        <fullName evidence="6">Surface-anchored protein</fullName>
    </recommendedName>
</protein>
<feature type="transmembrane region" description="Helical" evidence="2">
    <location>
        <begin position="259"/>
        <end position="278"/>
    </location>
</feature>
<dbReference type="RefSeq" id="WP_006822579.1">
    <property type="nucleotide sequence ID" value="NZ_CAFW01000077.1"/>
</dbReference>
<feature type="region of interest" description="Disordered" evidence="1">
    <location>
        <begin position="210"/>
        <end position="243"/>
    </location>
</feature>
<evidence type="ECO:0000256" key="2">
    <source>
        <dbReference type="SAM" id="Phobius"/>
    </source>
</evidence>
<evidence type="ECO:0000256" key="3">
    <source>
        <dbReference type="SAM" id="SignalP"/>
    </source>
</evidence>
<dbReference type="Proteomes" id="UP000004840">
    <property type="component" value="Unassembled WGS sequence"/>
</dbReference>
<evidence type="ECO:0000313" key="5">
    <source>
        <dbReference type="Proteomes" id="UP000004840"/>
    </source>
</evidence>
<keyword evidence="2" id="KW-1133">Transmembrane helix</keyword>
<feature type="chain" id="PRO_5003496540" description="Surface-anchored protein" evidence="3">
    <location>
        <begin position="37"/>
        <end position="290"/>
    </location>
</feature>
<name>G7HY35_9CORY</name>
<evidence type="ECO:0000313" key="4">
    <source>
        <dbReference type="EMBL" id="CCE55100.1"/>
    </source>
</evidence>
<accession>G7HY35</accession>
<reference evidence="4 5" key="1">
    <citation type="journal article" date="2012" name="J. Bacteriol.">
        <title>Genome Sequence of Corynebacterium casei UCMA 3821, Isolated from a Smear-Ripened Cheese.</title>
        <authorList>
            <person name="Monnet C."/>
            <person name="Loux V."/>
            <person name="Bento P."/>
            <person name="Gibrat J.F."/>
            <person name="Straub C."/>
            <person name="Bonnarme P."/>
            <person name="Landaud S."/>
            <person name="Irlinger F."/>
        </authorList>
    </citation>
    <scope>NUCLEOTIDE SEQUENCE [LARGE SCALE GENOMIC DNA]</scope>
    <source>
        <strain evidence="4 5">UCMA 3821</strain>
    </source>
</reference>